<keyword evidence="7" id="KW-0479">Metal-binding</keyword>
<feature type="transmembrane region" description="Helical" evidence="19">
    <location>
        <begin position="307"/>
        <end position="328"/>
    </location>
</feature>
<dbReference type="AlphaFoldDB" id="J7RV03"/>
<sequence>MKVLSVLWFLVTGLSPFVAAEESLLGSACLYSGQQFNWGCSSREGHHHSDYGCLCANINWLQTVTYCIHSGSTNEHTVDDGLKYIAEACIRDEVIITMDQFASYYENATHYLRDSTPDDLVHVVNTTLRSNQTDVNWYYKKFEQYSLDIKRSEWFGWGLVFYWVMIITVATVLNLNEKLFGFKWLSTKKNNLFNKHIVIPSVYKHYHEKTFYLFKFIPLNFPNRLNSIVITVFVILCMISVGVGYCVTLPHPYFSSRWEANITLVSYRTDLMSVSIFPLIYLFGLRNNIFLPLTGIPFSTFNYYHRWCAYVSTVLAFIHSIIWTVYAIKNGGLARFEEEAYWGWGVAATVFMVILLFQSEKVLRDYMYEFFLVVHKILNVVFIVAMNYHLAPFGWRGWVWSMVAIWGFDRAMRIGRIIANGGVLTANLKDVGNDVIKLTVKKPKYMRYHAGTYAYFYFLSITDAWFYSFQSHPFTVLKDPEEDCDKLVIYFRVHKGITRKILARLMKSGQDSISCKILLEGPYGMQIPQVAQVKKNIVGVAGGIGISAVYPHLYHQLRNQTSDAFHHKLYWIINDLNSLTWFKKELQWLRDKGCEVIIVFTGAKQETTIICTSSTNSLSSSCSLEKNPIDVNVHYLHKRPDLEELVQKEIGESEAASNDVAFVSCGSSPFNDQFRYTVGKCIQRTTAINVELQEESYVW</sequence>
<dbReference type="EMBL" id="HE978315">
    <property type="protein sequence ID" value="CCK68717.1"/>
    <property type="molecule type" value="Genomic_DNA"/>
</dbReference>
<dbReference type="SFLD" id="SFLDG01168">
    <property type="entry name" value="Ferric_reductase_subgroup_(FRE"/>
    <property type="match status" value="1"/>
</dbReference>
<evidence type="ECO:0000256" key="17">
    <source>
        <dbReference type="ARBA" id="ARBA00023136"/>
    </source>
</evidence>
<evidence type="ECO:0000256" key="14">
    <source>
        <dbReference type="ARBA" id="ARBA00023002"/>
    </source>
</evidence>
<dbReference type="GO" id="GO:0015677">
    <property type="term" value="P:copper ion import"/>
    <property type="evidence" value="ECO:0007669"/>
    <property type="project" value="EnsemblFungi"/>
</dbReference>
<keyword evidence="20" id="KW-0732">Signal</keyword>
<dbReference type="SFLD" id="SFLDS00052">
    <property type="entry name" value="Ferric_Reductase_Domain"/>
    <property type="match status" value="1"/>
</dbReference>
<evidence type="ECO:0000256" key="2">
    <source>
        <dbReference type="ARBA" id="ARBA00004651"/>
    </source>
</evidence>
<dbReference type="InterPro" id="IPR013130">
    <property type="entry name" value="Fe3_Rdtase_TM_dom"/>
</dbReference>
<dbReference type="RefSeq" id="XP_022462963.1">
    <property type="nucleotide sequence ID" value="XM_022611567.1"/>
</dbReference>
<dbReference type="CDD" id="cd06186">
    <property type="entry name" value="NOX_Duox_like_FAD_NADP"/>
    <property type="match status" value="1"/>
</dbReference>
<evidence type="ECO:0000313" key="22">
    <source>
        <dbReference type="EMBL" id="CCK68717.1"/>
    </source>
</evidence>
<protein>
    <recommendedName>
        <fullName evidence="4">ferric-chelate reductase (NADPH)</fullName>
        <ecNumber evidence="4">1.16.1.9</ecNumber>
    </recommendedName>
</protein>
<feature type="transmembrane region" description="Helical" evidence="19">
    <location>
        <begin position="340"/>
        <end position="358"/>
    </location>
</feature>
<evidence type="ECO:0000256" key="20">
    <source>
        <dbReference type="SAM" id="SignalP"/>
    </source>
</evidence>
<dbReference type="Pfam" id="PF08022">
    <property type="entry name" value="FAD_binding_8"/>
    <property type="match status" value="1"/>
</dbReference>
<feature type="transmembrane region" description="Helical" evidence="19">
    <location>
        <begin position="154"/>
        <end position="175"/>
    </location>
</feature>
<evidence type="ECO:0000256" key="11">
    <source>
        <dbReference type="ARBA" id="ARBA00022857"/>
    </source>
</evidence>
<feature type="transmembrane region" description="Helical" evidence="19">
    <location>
        <begin position="265"/>
        <end position="286"/>
    </location>
</feature>
<keyword evidence="17 19" id="KW-0472">Membrane</keyword>
<keyword evidence="9 19" id="KW-0812">Transmembrane</keyword>
<dbReference type="Gene3D" id="3.40.50.80">
    <property type="entry name" value="Nucleotide-binding domain of ferredoxin-NADP reductase (FNR) module"/>
    <property type="match status" value="1"/>
</dbReference>
<dbReference type="Proteomes" id="UP000006310">
    <property type="component" value="Chromosome 2"/>
</dbReference>
<organism evidence="22 23">
    <name type="scientific">Huiozyma naganishii (strain ATCC MYA-139 / BCRC 22969 / CBS 8797 / KCTC 17520 / NBRC 10181 / NCYC 3082 / Yp74L-3)</name>
    <name type="common">Yeast</name>
    <name type="synonym">Kazachstania naganishii</name>
    <dbReference type="NCBI Taxonomy" id="1071383"/>
    <lineage>
        <taxon>Eukaryota</taxon>
        <taxon>Fungi</taxon>
        <taxon>Dikarya</taxon>
        <taxon>Ascomycota</taxon>
        <taxon>Saccharomycotina</taxon>
        <taxon>Saccharomycetes</taxon>
        <taxon>Saccharomycetales</taxon>
        <taxon>Saccharomycetaceae</taxon>
        <taxon>Huiozyma</taxon>
    </lineage>
</organism>
<reference evidence="23" key="2">
    <citation type="submission" date="2012-08" db="EMBL/GenBank/DDBJ databases">
        <title>Genome sequence of Kazachstania naganishii.</title>
        <authorList>
            <person name="Gordon J.L."/>
            <person name="Armisen D."/>
            <person name="Proux-Wera E."/>
            <person name="OhEigeartaigh S.S."/>
            <person name="Byrne K.P."/>
            <person name="Wolfe K.H."/>
        </authorList>
    </citation>
    <scope>NUCLEOTIDE SEQUENCE [LARGE SCALE GENOMIC DNA]</scope>
    <source>
        <strain evidence="23">ATCC MYA-139 / BCRC 22969 / CBS 8797 / CCRC 22969 / KCTC 17520 / NBRC 10181 / NCYC 3082</strain>
    </source>
</reference>
<dbReference type="PANTHER" id="PTHR32361">
    <property type="entry name" value="FERRIC/CUPRIC REDUCTASE TRANSMEMBRANE COMPONENT"/>
    <property type="match status" value="1"/>
</dbReference>
<comment type="subcellular location">
    <subcellularLocation>
        <location evidence="2">Cell membrane</location>
        <topology evidence="2">Multi-pass membrane protein</topology>
    </subcellularLocation>
</comment>
<reference evidence="22 23" key="1">
    <citation type="journal article" date="2011" name="Proc. Natl. Acad. Sci. U.S.A.">
        <title>Evolutionary erosion of yeast sex chromosomes by mating-type switching accidents.</title>
        <authorList>
            <person name="Gordon J.L."/>
            <person name="Armisen D."/>
            <person name="Proux-Wera E."/>
            <person name="Oheigeartaigh S.S."/>
            <person name="Byrne K.P."/>
            <person name="Wolfe K.H."/>
        </authorList>
    </citation>
    <scope>NUCLEOTIDE SEQUENCE [LARGE SCALE GENOMIC DNA]</scope>
    <source>
        <strain evidence="23">ATCC MYA-139 / BCRC 22969 / CBS 8797 / CCRC 22969 / KCTC 17520 / NBRC 10181 / NCYC 3082</strain>
    </source>
</reference>
<evidence type="ECO:0000256" key="1">
    <source>
        <dbReference type="ARBA" id="ARBA00001974"/>
    </source>
</evidence>
<dbReference type="GO" id="GO:0005886">
    <property type="term" value="C:plasma membrane"/>
    <property type="evidence" value="ECO:0007669"/>
    <property type="project" value="UniProtKB-SubCell"/>
</dbReference>
<gene>
    <name evidence="22" type="primary">KNAG0B02740</name>
    <name evidence="22" type="ordered locus">KNAG_0B02740</name>
</gene>
<dbReference type="OrthoDB" id="167398at2759"/>
<dbReference type="GO" id="GO:0006879">
    <property type="term" value="P:intracellular iron ion homeostasis"/>
    <property type="evidence" value="ECO:0007669"/>
    <property type="project" value="TreeGrafter"/>
</dbReference>
<keyword evidence="6" id="KW-1003">Cell membrane</keyword>
<feature type="domain" description="FAD-binding FR-type" evidence="21">
    <location>
        <begin position="410"/>
        <end position="529"/>
    </location>
</feature>
<evidence type="ECO:0000256" key="7">
    <source>
        <dbReference type="ARBA" id="ARBA00022617"/>
    </source>
</evidence>
<dbReference type="eggNOG" id="KOG0039">
    <property type="taxonomic scope" value="Eukaryota"/>
</dbReference>
<accession>J7RV03</accession>
<comment type="catalytic activity">
    <reaction evidence="18">
        <text>2 a Fe(II)-siderophore + NADP(+) + H(+) = 2 a Fe(III)-siderophore + NADPH</text>
        <dbReference type="Rhea" id="RHEA:28795"/>
        <dbReference type="Rhea" id="RHEA-COMP:11342"/>
        <dbReference type="Rhea" id="RHEA-COMP:11344"/>
        <dbReference type="ChEBI" id="CHEBI:15378"/>
        <dbReference type="ChEBI" id="CHEBI:29033"/>
        <dbReference type="ChEBI" id="CHEBI:29034"/>
        <dbReference type="ChEBI" id="CHEBI:57783"/>
        <dbReference type="ChEBI" id="CHEBI:58349"/>
        <dbReference type="EC" id="1.16.1.9"/>
    </reaction>
</comment>
<keyword evidence="15" id="KW-0408">Iron</keyword>
<keyword evidence="16" id="KW-0406">Ion transport</keyword>
<keyword evidence="10" id="KW-0274">FAD</keyword>
<evidence type="ECO:0000256" key="12">
    <source>
        <dbReference type="ARBA" id="ARBA00022982"/>
    </source>
</evidence>
<name>J7RV03_HUIN7</name>
<dbReference type="HOGENOM" id="CLU_010365_4_0_1"/>
<evidence type="ECO:0000256" key="13">
    <source>
        <dbReference type="ARBA" id="ARBA00022989"/>
    </source>
</evidence>
<dbReference type="GeneID" id="34524367"/>
<feature type="transmembrane region" description="Helical" evidence="19">
    <location>
        <begin position="370"/>
        <end position="389"/>
    </location>
</feature>
<comment type="similarity">
    <text evidence="3">Belongs to the ferric reductase (FRE) family.</text>
</comment>
<comment type="cofactor">
    <cofactor evidence="1">
        <name>FAD</name>
        <dbReference type="ChEBI" id="CHEBI:57692"/>
    </cofactor>
</comment>
<dbReference type="InterPro" id="IPR051410">
    <property type="entry name" value="Ferric/Cupric_Reductase"/>
</dbReference>
<evidence type="ECO:0000259" key="21">
    <source>
        <dbReference type="PROSITE" id="PS51384"/>
    </source>
</evidence>
<dbReference type="SUPFAM" id="SSF63380">
    <property type="entry name" value="Riboflavin synthase domain-like"/>
    <property type="match status" value="1"/>
</dbReference>
<dbReference type="PROSITE" id="PS51384">
    <property type="entry name" value="FAD_FR"/>
    <property type="match status" value="1"/>
</dbReference>
<evidence type="ECO:0000256" key="8">
    <source>
        <dbReference type="ARBA" id="ARBA00022630"/>
    </source>
</evidence>
<dbReference type="Pfam" id="PF01794">
    <property type="entry name" value="Ferric_reduct"/>
    <property type="match status" value="1"/>
</dbReference>
<dbReference type="OMA" id="WGLVFYW"/>
<evidence type="ECO:0000256" key="19">
    <source>
        <dbReference type="SAM" id="Phobius"/>
    </source>
</evidence>
<keyword evidence="14" id="KW-0560">Oxidoreductase</keyword>
<keyword evidence="12" id="KW-0249">Electron transport</keyword>
<evidence type="ECO:0000313" key="23">
    <source>
        <dbReference type="Proteomes" id="UP000006310"/>
    </source>
</evidence>
<dbReference type="InterPro" id="IPR013112">
    <property type="entry name" value="FAD-bd_8"/>
</dbReference>
<evidence type="ECO:0000256" key="6">
    <source>
        <dbReference type="ARBA" id="ARBA00022475"/>
    </source>
</evidence>
<dbReference type="KEGG" id="kng:KNAG_0B02740"/>
<dbReference type="InterPro" id="IPR013121">
    <property type="entry name" value="Fe_red_NAD-bd_6"/>
</dbReference>
<proteinExistence type="inferred from homology"/>
<dbReference type="InterPro" id="IPR017938">
    <property type="entry name" value="Riboflavin_synthase-like_b-brl"/>
</dbReference>
<keyword evidence="8" id="KW-0285">Flavoprotein</keyword>
<evidence type="ECO:0000256" key="18">
    <source>
        <dbReference type="ARBA" id="ARBA00048483"/>
    </source>
</evidence>
<keyword evidence="23" id="KW-1185">Reference proteome</keyword>
<dbReference type="GO" id="GO:0006826">
    <property type="term" value="P:iron ion transport"/>
    <property type="evidence" value="ECO:0007669"/>
    <property type="project" value="EnsemblFungi"/>
</dbReference>
<dbReference type="InterPro" id="IPR017927">
    <property type="entry name" value="FAD-bd_FR_type"/>
</dbReference>
<evidence type="ECO:0000256" key="10">
    <source>
        <dbReference type="ARBA" id="ARBA00022827"/>
    </source>
</evidence>
<feature type="chain" id="PRO_5003797310" description="ferric-chelate reductase (NADPH)" evidence="20">
    <location>
        <begin position="21"/>
        <end position="699"/>
    </location>
</feature>
<feature type="transmembrane region" description="Helical" evidence="19">
    <location>
        <begin position="225"/>
        <end position="245"/>
    </location>
</feature>
<evidence type="ECO:0000256" key="16">
    <source>
        <dbReference type="ARBA" id="ARBA00023065"/>
    </source>
</evidence>
<dbReference type="PANTHER" id="PTHR32361:SF25">
    <property type="entry name" value="FERRIC_CUPRIC REDUCTASE TRANSMEMBRANE COMPONENT 1"/>
    <property type="match status" value="1"/>
</dbReference>
<keyword evidence="11" id="KW-0521">NADP</keyword>
<dbReference type="SUPFAM" id="SSF52343">
    <property type="entry name" value="Ferredoxin reductase-like, C-terminal NADP-linked domain"/>
    <property type="match status" value="1"/>
</dbReference>
<evidence type="ECO:0000256" key="3">
    <source>
        <dbReference type="ARBA" id="ARBA00006278"/>
    </source>
</evidence>
<evidence type="ECO:0000256" key="15">
    <source>
        <dbReference type="ARBA" id="ARBA00023004"/>
    </source>
</evidence>
<keyword evidence="13 19" id="KW-1133">Transmembrane helix</keyword>
<evidence type="ECO:0000256" key="4">
    <source>
        <dbReference type="ARBA" id="ARBA00012668"/>
    </source>
</evidence>
<dbReference type="InterPro" id="IPR039261">
    <property type="entry name" value="FNR_nucleotide-bd"/>
</dbReference>
<keyword evidence="5" id="KW-0813">Transport</keyword>
<dbReference type="GO" id="GO:0052851">
    <property type="term" value="F:ferric-chelate reductase (NADPH) activity"/>
    <property type="evidence" value="ECO:0007669"/>
    <property type="project" value="UniProtKB-EC"/>
</dbReference>
<feature type="signal peptide" evidence="20">
    <location>
        <begin position="1"/>
        <end position="20"/>
    </location>
</feature>
<evidence type="ECO:0000256" key="5">
    <source>
        <dbReference type="ARBA" id="ARBA00022448"/>
    </source>
</evidence>
<keyword evidence="7" id="KW-0349">Heme</keyword>
<dbReference type="EC" id="1.16.1.9" evidence="4"/>
<dbReference type="Pfam" id="PF08030">
    <property type="entry name" value="NAD_binding_6"/>
    <property type="match status" value="1"/>
</dbReference>
<evidence type="ECO:0000256" key="9">
    <source>
        <dbReference type="ARBA" id="ARBA00022692"/>
    </source>
</evidence>